<reference evidence="15" key="1">
    <citation type="journal article" date="2018" name="Algal Res.">
        <title>Characterization of plant carbon substrate utilization by Auxenochlorella protothecoides.</title>
        <authorList>
            <person name="Vogler B.W."/>
            <person name="Starkenburg S.R."/>
            <person name="Sudasinghe N."/>
            <person name="Schambach J.Y."/>
            <person name="Rollin J.A."/>
            <person name="Pattathil S."/>
            <person name="Barry A.N."/>
        </authorList>
    </citation>
    <scope>NUCLEOTIDE SEQUENCE [LARGE SCALE GENOMIC DNA]</scope>
    <source>
        <strain evidence="15">UTEX 25</strain>
    </source>
</reference>
<evidence type="ECO:0000256" key="4">
    <source>
        <dbReference type="ARBA" id="ARBA00009405"/>
    </source>
</evidence>
<evidence type="ECO:0000256" key="8">
    <source>
        <dbReference type="ARBA" id="ARBA00022989"/>
    </source>
</evidence>
<comment type="function">
    <text evidence="1">May be involved in the degradation process of specific misfolded endoplasmic reticulum (ER) luminal proteins.</text>
</comment>
<comment type="pathway">
    <text evidence="3">Metabolic intermediate metabolism; (S)-3-hydroxy-3-methylglutaryl-CoA degradation; acetoacetate from (S)-3-hydroxy-3-methylglutaryl-CoA: step 1/1.</text>
</comment>
<keyword evidence="8 12" id="KW-1133">Transmembrane helix</keyword>
<dbReference type="GO" id="GO:0046872">
    <property type="term" value="F:metal ion binding"/>
    <property type="evidence" value="ECO:0007669"/>
    <property type="project" value="UniProtKB-KW"/>
</dbReference>
<dbReference type="GO" id="GO:0046951">
    <property type="term" value="P:ketone body biosynthetic process"/>
    <property type="evidence" value="ECO:0007669"/>
    <property type="project" value="TreeGrafter"/>
</dbReference>
<evidence type="ECO:0000256" key="3">
    <source>
        <dbReference type="ARBA" id="ARBA00005143"/>
    </source>
</evidence>
<dbReference type="InterPro" id="IPR007599">
    <property type="entry name" value="DER1"/>
</dbReference>
<evidence type="ECO:0000256" key="12">
    <source>
        <dbReference type="SAM" id="Phobius"/>
    </source>
</evidence>
<dbReference type="PANTHER" id="PTHR42738:SF7">
    <property type="entry name" value="HYDROXYMETHYLGLUTARYL-COA LYASE"/>
    <property type="match status" value="1"/>
</dbReference>
<comment type="similarity">
    <text evidence="4">Belongs to the HMG-CoA lyase family.</text>
</comment>
<evidence type="ECO:0000256" key="2">
    <source>
        <dbReference type="ARBA" id="ARBA00004141"/>
    </source>
</evidence>
<dbReference type="InterPro" id="IPR013785">
    <property type="entry name" value="Aldolase_TIM"/>
</dbReference>
<dbReference type="Gene3D" id="3.20.20.70">
    <property type="entry name" value="Aldolase class I"/>
    <property type="match status" value="1"/>
</dbReference>
<evidence type="ECO:0000259" key="13">
    <source>
        <dbReference type="PROSITE" id="PS50991"/>
    </source>
</evidence>
<evidence type="ECO:0000313" key="14">
    <source>
        <dbReference type="EMBL" id="RMZ54667.1"/>
    </source>
</evidence>
<dbReference type="SUPFAM" id="SSF51569">
    <property type="entry name" value="Aldolase"/>
    <property type="match status" value="1"/>
</dbReference>
<evidence type="ECO:0000256" key="7">
    <source>
        <dbReference type="ARBA" id="ARBA00022723"/>
    </source>
</evidence>
<dbReference type="InterPro" id="IPR000138">
    <property type="entry name" value="HMG_CoA_lyase_AS"/>
</dbReference>
<dbReference type="PANTHER" id="PTHR42738">
    <property type="entry name" value="HYDROXYMETHYLGLUTARYL-COA LYASE"/>
    <property type="match status" value="1"/>
</dbReference>
<gene>
    <name evidence="14" type="ORF">APUTEX25_003045</name>
</gene>
<dbReference type="CDD" id="cd07938">
    <property type="entry name" value="DRE_TIM_HMGL"/>
    <property type="match status" value="1"/>
</dbReference>
<dbReference type="EC" id="4.1.3.4" evidence="5"/>
<dbReference type="NCBIfam" id="NF004283">
    <property type="entry name" value="PRK05692.1"/>
    <property type="match status" value="1"/>
</dbReference>
<feature type="transmembrane region" description="Helical" evidence="12">
    <location>
        <begin position="53"/>
        <end position="70"/>
    </location>
</feature>
<dbReference type="Gene3D" id="1.10.10.1740">
    <property type="entry name" value="Transmembrane protein 14-like"/>
    <property type="match status" value="1"/>
</dbReference>
<dbReference type="AlphaFoldDB" id="A0A3M7KWD7"/>
<keyword evidence="10" id="KW-0456">Lyase</keyword>
<evidence type="ECO:0000256" key="10">
    <source>
        <dbReference type="ARBA" id="ARBA00023239"/>
    </source>
</evidence>
<evidence type="ECO:0000256" key="5">
    <source>
        <dbReference type="ARBA" id="ARBA00012910"/>
    </source>
</evidence>
<keyword evidence="7" id="KW-0479">Metal-binding</keyword>
<feature type="transmembrane region" description="Helical" evidence="12">
    <location>
        <begin position="105"/>
        <end position="123"/>
    </location>
</feature>
<keyword evidence="9 12" id="KW-0472">Membrane</keyword>
<feature type="domain" description="Pyruvate carboxyltransferase" evidence="13">
    <location>
        <begin position="259"/>
        <end position="526"/>
    </location>
</feature>
<comment type="catalytic activity">
    <reaction evidence="11">
        <text>(3S)-3-hydroxy-3-methylglutaryl-CoA = acetoacetate + acetyl-CoA</text>
        <dbReference type="Rhea" id="RHEA:24404"/>
        <dbReference type="ChEBI" id="CHEBI:13705"/>
        <dbReference type="ChEBI" id="CHEBI:43074"/>
        <dbReference type="ChEBI" id="CHEBI:57288"/>
        <dbReference type="EC" id="4.1.3.4"/>
    </reaction>
</comment>
<dbReference type="FunFam" id="3.20.20.70:FF:000201">
    <property type="entry name" value="Hydroxymethylglutaryl-CoA lyase"/>
    <property type="match status" value="1"/>
</dbReference>
<dbReference type="InterPro" id="IPR035952">
    <property type="entry name" value="Rhomboid-like_sf"/>
</dbReference>
<evidence type="ECO:0000256" key="1">
    <source>
        <dbReference type="ARBA" id="ARBA00003292"/>
    </source>
</evidence>
<dbReference type="GO" id="GO:0016020">
    <property type="term" value="C:membrane"/>
    <property type="evidence" value="ECO:0007669"/>
    <property type="project" value="UniProtKB-SubCell"/>
</dbReference>
<dbReference type="EMBL" id="QOKY01000173">
    <property type="protein sequence ID" value="RMZ54667.1"/>
    <property type="molecule type" value="Genomic_DNA"/>
</dbReference>
<dbReference type="SUPFAM" id="SSF144091">
    <property type="entry name" value="Rhomboid-like"/>
    <property type="match status" value="1"/>
</dbReference>
<dbReference type="PROSITE" id="PS50991">
    <property type="entry name" value="PYR_CT"/>
    <property type="match status" value="1"/>
</dbReference>
<dbReference type="GO" id="GO:0004419">
    <property type="term" value="F:hydroxymethylglutaryl-CoA lyase activity"/>
    <property type="evidence" value="ECO:0007669"/>
    <property type="project" value="UniProtKB-EC"/>
</dbReference>
<feature type="transmembrane region" description="Helical" evidence="12">
    <location>
        <begin position="29"/>
        <end position="46"/>
    </location>
</feature>
<evidence type="ECO:0000256" key="9">
    <source>
        <dbReference type="ARBA" id="ARBA00023136"/>
    </source>
</evidence>
<evidence type="ECO:0000256" key="11">
    <source>
        <dbReference type="ARBA" id="ARBA00049877"/>
    </source>
</evidence>
<name>A0A3M7KWD7_AUXPR</name>
<dbReference type="Pfam" id="PF00682">
    <property type="entry name" value="HMGL-like"/>
    <property type="match status" value="1"/>
</dbReference>
<feature type="transmembrane region" description="Helical" evidence="12">
    <location>
        <begin position="144"/>
        <end position="177"/>
    </location>
</feature>
<dbReference type="UniPathway" id="UPA00896">
    <property type="reaction ID" value="UER00863"/>
</dbReference>
<organism evidence="14 15">
    <name type="scientific">Auxenochlorella protothecoides</name>
    <name type="common">Green microalga</name>
    <name type="synonym">Chlorella protothecoides</name>
    <dbReference type="NCBI Taxonomy" id="3075"/>
    <lineage>
        <taxon>Eukaryota</taxon>
        <taxon>Viridiplantae</taxon>
        <taxon>Chlorophyta</taxon>
        <taxon>core chlorophytes</taxon>
        <taxon>Trebouxiophyceae</taxon>
        <taxon>Chlorellales</taxon>
        <taxon>Chlorellaceae</taxon>
        <taxon>Auxenochlorella</taxon>
    </lineage>
</organism>
<sequence>MTTLTCVFGAFVLGGGLMGYIKKGSTTSLVASTAVSLLLFVSASLMGRPDQRIGSLLALGTCLALGALMGKRYKDSRKVITPFNIYYNTRLIYQNHEYWRLVTNFFYYGNLSLDFFFHMFFLTKYSKSLEEDSFRRRSADFLWMLLFGAGVLVTVAPLVNLQFLGSSLTFMMVYVWGRRHQYVQLSMMGLFNFTAPYLPWVLLAFSVMLGNSPLVDLLGMMAGHAYYFLEDVYPRMSGGRRPLRTPGILRALFPANQVIPAAAVGPRDGLQNEATPIPTATKVELIERLAAAGLPVVEATSFVSPKWVPQLADAAQVLAQVLPRPGVRYPVLTPNMKGLENALAAGSREVAIFTAASEAFNRANTNVGIDDSLRRLADVAAAAQAEGVTVRGYVSCVVGCPYQGHVPPQEAARVAQALDQMGCYQVSMGDTTGVGTPASVAAMFEACTKVVPVSRLAAHMHDTYGQGLANILAALQLGVATLDASVAGLGGCPYARGATGNVATEDVVYMLEGMGVAHGVDLPALLGAADFVCGALGRASGSRAGTALARRRDKEAGAPATAAA</sequence>
<protein>
    <recommendedName>
        <fullName evidence="5">hydroxymethylglutaryl-CoA lyase</fullName>
        <ecNumber evidence="5">4.1.3.4</ecNumber>
    </recommendedName>
</protein>
<dbReference type="InterPro" id="IPR044890">
    <property type="entry name" value="TMEM14_sf"/>
</dbReference>
<dbReference type="InterPro" id="IPR000891">
    <property type="entry name" value="PYR_CT"/>
</dbReference>
<keyword evidence="6 12" id="KW-0812">Transmembrane</keyword>
<feature type="transmembrane region" description="Helical" evidence="12">
    <location>
        <begin position="197"/>
        <end position="218"/>
    </location>
</feature>
<dbReference type="PROSITE" id="PS01062">
    <property type="entry name" value="HMG_COA_LYASE"/>
    <property type="match status" value="1"/>
</dbReference>
<comment type="caution">
    <text evidence="14">The sequence shown here is derived from an EMBL/GenBank/DDBJ whole genome shotgun (WGS) entry which is preliminary data.</text>
</comment>
<evidence type="ECO:0000256" key="6">
    <source>
        <dbReference type="ARBA" id="ARBA00022692"/>
    </source>
</evidence>
<proteinExistence type="inferred from homology"/>
<dbReference type="GO" id="GO:0006552">
    <property type="term" value="P:L-leucine catabolic process"/>
    <property type="evidence" value="ECO:0007669"/>
    <property type="project" value="TreeGrafter"/>
</dbReference>
<dbReference type="InterPro" id="IPR043594">
    <property type="entry name" value="HMGL"/>
</dbReference>
<accession>A0A3M7KWD7</accession>
<dbReference type="Pfam" id="PF04511">
    <property type="entry name" value="DER1"/>
    <property type="match status" value="1"/>
</dbReference>
<dbReference type="Proteomes" id="UP000279271">
    <property type="component" value="Unassembled WGS sequence"/>
</dbReference>
<comment type="subcellular location">
    <subcellularLocation>
        <location evidence="2">Membrane</location>
        <topology evidence="2">Multi-pass membrane protein</topology>
    </subcellularLocation>
</comment>
<evidence type="ECO:0000313" key="15">
    <source>
        <dbReference type="Proteomes" id="UP000279271"/>
    </source>
</evidence>